<evidence type="ECO:0000313" key="4">
    <source>
        <dbReference type="EMBL" id="OUM23676.1"/>
    </source>
</evidence>
<sequence>MNNEEYTQSLLDEFELDVRDAAEQELESLLLGTAEDFKIRKSELLEKLHVSGGEFPVSASSCYLDAFWKLDTPRFADAVSIHFNHSVPGANDLKRALSFYLLPENSILHGISSNRSTLTYSNDFSSLEKHLFLDNHLEINTQTLELISSRLIIEALDRAKSTNIPFQYLGLHRILKLWIILSDNELIPEELRINVPLDKIDNPERRTDLMNTMRGTYQTWVSFSEGDLAHLMEYALFWIEKAAPKLSLLEPHINAVLKANKKGKITRSKIDADLEDLFRVVVDGRTVMELNRTKTSHQRGGQNWLYSWKTNWYTALDHVRNAIFIMIALISGARASELAPLSINDITNDNSEGTGDFWLRIVRYKTANDPNYNGEIEYLPLPSFVAQSAIAYSKLRNIGRKSERHWLFRSNASTKMPNEQLRTQILNNVVKQLRELLPIERLHVHRFRKTIAEILINQDERNIDLIRALFGHKTFKMTMQYIARNPAMVRTVALAIETSFTEELKEIIAAIREGSYSGQAAIRISEQMAAKPDDFEGRRIPLSLFDYVSNLLAGGKPLFIKRTAIGTYCVTAEQFRSDNFPPCIQGRDFGDAASKPDPSNCHYDCRKIVVVGKARTALTDNIKFYQRILDNTAVTLPAQTRDAIINKIKSYKFHLDNLTLSNFHNHNSDFDDAQQIIDTLQI</sequence>
<dbReference type="PROSITE" id="PS51898">
    <property type="entry name" value="TYR_RECOMBINASE"/>
    <property type="match status" value="1"/>
</dbReference>
<evidence type="ECO:0000256" key="1">
    <source>
        <dbReference type="ARBA" id="ARBA00022908"/>
    </source>
</evidence>
<name>A0A1Y3KCY2_PSEPU</name>
<evidence type="ECO:0000259" key="3">
    <source>
        <dbReference type="PROSITE" id="PS51898"/>
    </source>
</evidence>
<dbReference type="InterPro" id="IPR050090">
    <property type="entry name" value="Tyrosine_recombinase_XerCD"/>
</dbReference>
<dbReference type="RefSeq" id="WP_086978695.1">
    <property type="nucleotide sequence ID" value="NZ_NFSB01000090.1"/>
</dbReference>
<accession>A0A1Y3KCY2</accession>
<dbReference type="InterPro" id="IPR013762">
    <property type="entry name" value="Integrase-like_cat_sf"/>
</dbReference>
<dbReference type="Proteomes" id="UP000196082">
    <property type="component" value="Unassembled WGS sequence"/>
</dbReference>
<dbReference type="GO" id="GO:0006310">
    <property type="term" value="P:DNA recombination"/>
    <property type="evidence" value="ECO:0007669"/>
    <property type="project" value="UniProtKB-KW"/>
</dbReference>
<dbReference type="GO" id="GO:0015074">
    <property type="term" value="P:DNA integration"/>
    <property type="evidence" value="ECO:0007669"/>
    <property type="project" value="UniProtKB-KW"/>
</dbReference>
<proteinExistence type="predicted"/>
<evidence type="ECO:0000256" key="2">
    <source>
        <dbReference type="ARBA" id="ARBA00023172"/>
    </source>
</evidence>
<dbReference type="EMBL" id="NFSB01000090">
    <property type="protein sequence ID" value="OUM23676.1"/>
    <property type="molecule type" value="Genomic_DNA"/>
</dbReference>
<reference evidence="4 5" key="1">
    <citation type="submission" date="2017-05" db="EMBL/GenBank/DDBJ databases">
        <title>Whole genome sequence of Pseudomonas putida isolate 1312 commercialized as a biostimulant.</title>
        <authorList>
            <person name="Crovadore J."/>
            <person name="Blanc P."/>
            <person name="Chablais R."/>
            <person name="Cochard B."/>
            <person name="Grizard D."/>
            <person name="Lefort F."/>
        </authorList>
    </citation>
    <scope>NUCLEOTIDE SEQUENCE [LARGE SCALE GENOMIC DNA]</scope>
    <source>
        <strain evidence="4 5">1312</strain>
    </source>
</reference>
<dbReference type="InterPro" id="IPR002104">
    <property type="entry name" value="Integrase_catalytic"/>
</dbReference>
<keyword evidence="2" id="KW-0233">DNA recombination</keyword>
<dbReference type="Gene3D" id="1.10.443.10">
    <property type="entry name" value="Intergrase catalytic core"/>
    <property type="match status" value="1"/>
</dbReference>
<protein>
    <recommendedName>
        <fullName evidence="3">Tyr recombinase domain-containing protein</fullName>
    </recommendedName>
</protein>
<dbReference type="GO" id="GO:0003677">
    <property type="term" value="F:DNA binding"/>
    <property type="evidence" value="ECO:0007669"/>
    <property type="project" value="InterPro"/>
</dbReference>
<dbReference type="AlphaFoldDB" id="A0A1Y3KCY2"/>
<dbReference type="Pfam" id="PF00589">
    <property type="entry name" value="Phage_integrase"/>
    <property type="match status" value="1"/>
</dbReference>
<comment type="caution">
    <text evidence="4">The sequence shown here is derived from an EMBL/GenBank/DDBJ whole genome shotgun (WGS) entry which is preliminary data.</text>
</comment>
<dbReference type="InterPro" id="IPR011010">
    <property type="entry name" value="DNA_brk_join_enz"/>
</dbReference>
<feature type="domain" description="Tyr recombinase" evidence="3">
    <location>
        <begin position="302"/>
        <end position="494"/>
    </location>
</feature>
<dbReference type="PANTHER" id="PTHR30349">
    <property type="entry name" value="PHAGE INTEGRASE-RELATED"/>
    <property type="match status" value="1"/>
</dbReference>
<dbReference type="SUPFAM" id="SSF56349">
    <property type="entry name" value="DNA breaking-rejoining enzymes"/>
    <property type="match status" value="1"/>
</dbReference>
<evidence type="ECO:0000313" key="5">
    <source>
        <dbReference type="Proteomes" id="UP000196082"/>
    </source>
</evidence>
<keyword evidence="1" id="KW-0229">DNA integration</keyword>
<organism evidence="4 5">
    <name type="scientific">Pseudomonas putida</name>
    <name type="common">Arthrobacter siderocapsulatus</name>
    <dbReference type="NCBI Taxonomy" id="303"/>
    <lineage>
        <taxon>Bacteria</taxon>
        <taxon>Pseudomonadati</taxon>
        <taxon>Pseudomonadota</taxon>
        <taxon>Gammaproteobacteria</taxon>
        <taxon>Pseudomonadales</taxon>
        <taxon>Pseudomonadaceae</taxon>
        <taxon>Pseudomonas</taxon>
    </lineage>
</organism>
<gene>
    <name evidence="4" type="ORF">B8W72_27595</name>
</gene>